<evidence type="ECO:0008006" key="3">
    <source>
        <dbReference type="Google" id="ProtNLM"/>
    </source>
</evidence>
<organism evidence="1 2">
    <name type="scientific">Aspergillus lucknowensis</name>
    <dbReference type="NCBI Taxonomy" id="176173"/>
    <lineage>
        <taxon>Eukaryota</taxon>
        <taxon>Fungi</taxon>
        <taxon>Dikarya</taxon>
        <taxon>Ascomycota</taxon>
        <taxon>Pezizomycotina</taxon>
        <taxon>Eurotiomycetes</taxon>
        <taxon>Eurotiomycetidae</taxon>
        <taxon>Eurotiales</taxon>
        <taxon>Aspergillaceae</taxon>
        <taxon>Aspergillus</taxon>
        <taxon>Aspergillus subgen. Nidulantes</taxon>
    </lineage>
</organism>
<dbReference type="EMBL" id="JBFXLQ010000035">
    <property type="protein sequence ID" value="KAL2864971.1"/>
    <property type="molecule type" value="Genomic_DNA"/>
</dbReference>
<dbReference type="InterPro" id="IPR011009">
    <property type="entry name" value="Kinase-like_dom_sf"/>
</dbReference>
<sequence length="522" mass="60766">MPQTRQLLNGNITYSVAKDKEANILHQLKYPEQKAEFFGLLESHRDWIQAIVAYHLNLPVNACRVADSGDWLSGSCNVCIPVTVSGLNPTSQPGNRVLIRFPLPYRIGEFSNPGNSDEKVRCEAGTYAWLEENCPDIPIPRLYGFGMGTGETFTRIEHLPLMSRWIECFHRTILRLLDYPVRSRYIRRWYSPGKDDIEISYLLIEYIEESQGRMLSSTWNFQSHNTQLRANFFRDLCKIYLSLSRVPLSKIGSFIIDNNGFLLLNNRPLSLQIQELENENIPVDIPQNWTYSTVESYVADILSFHDSRLRCQPNAINDMPDFLYQASCLATMRTVLPLFFQRRLRRGPFIFSLTDLHPSNIFVDENWHITSLVDLEYACSLPIELIQPPYWLTTLAVDRIVPEEYNKQRLEFMTILNEEEECCYSFDKGELRLSSIMGTAWNMGTFWYSLALTTPSGLFNIFRNQIKPCFIANRPEDNDPEETDHSLEFMPWYWARNLAAIYGRKEADKRAYDQQLQREFEG</sequence>
<proteinExistence type="predicted"/>
<reference evidence="1 2" key="1">
    <citation type="submission" date="2024-07" db="EMBL/GenBank/DDBJ databases">
        <title>Section-level genome sequencing and comparative genomics of Aspergillus sections Usti and Cavernicolus.</title>
        <authorList>
            <consortium name="Lawrence Berkeley National Laboratory"/>
            <person name="Nybo J.L."/>
            <person name="Vesth T.C."/>
            <person name="Theobald S."/>
            <person name="Frisvad J.C."/>
            <person name="Larsen T.O."/>
            <person name="Kjaerboelling I."/>
            <person name="Rothschild-Mancinelli K."/>
            <person name="Lyhne E.K."/>
            <person name="Kogle M.E."/>
            <person name="Barry K."/>
            <person name="Clum A."/>
            <person name="Na H."/>
            <person name="Ledsgaard L."/>
            <person name="Lin J."/>
            <person name="Lipzen A."/>
            <person name="Kuo A."/>
            <person name="Riley R."/>
            <person name="Mondo S."/>
            <person name="Labutti K."/>
            <person name="Haridas S."/>
            <person name="Pangalinan J."/>
            <person name="Salamov A.A."/>
            <person name="Simmons B.A."/>
            <person name="Magnuson J.K."/>
            <person name="Chen J."/>
            <person name="Drula E."/>
            <person name="Henrissat B."/>
            <person name="Wiebenga A."/>
            <person name="Lubbers R.J."/>
            <person name="Gomes A.C."/>
            <person name="Macurrencykelacurrency M.R."/>
            <person name="Stajich J."/>
            <person name="Grigoriev I.V."/>
            <person name="Mortensen U.H."/>
            <person name="De Vries R.P."/>
            <person name="Baker S.E."/>
            <person name="Andersen M.R."/>
        </authorList>
    </citation>
    <scope>NUCLEOTIDE SEQUENCE [LARGE SCALE GENOMIC DNA]</scope>
    <source>
        <strain evidence="1 2">CBS 449.75</strain>
    </source>
</reference>
<evidence type="ECO:0000313" key="2">
    <source>
        <dbReference type="Proteomes" id="UP001610432"/>
    </source>
</evidence>
<evidence type="ECO:0000313" key="1">
    <source>
        <dbReference type="EMBL" id="KAL2864971.1"/>
    </source>
</evidence>
<gene>
    <name evidence="1" type="ORF">BJX67DRAFT_389567</name>
</gene>
<dbReference type="PANTHER" id="PTHR21310">
    <property type="entry name" value="AMINOGLYCOSIDE PHOSPHOTRANSFERASE-RELATED-RELATED"/>
    <property type="match status" value="1"/>
</dbReference>
<dbReference type="SUPFAM" id="SSF56112">
    <property type="entry name" value="Protein kinase-like (PK-like)"/>
    <property type="match status" value="1"/>
</dbReference>
<keyword evidence="2" id="KW-1185">Reference proteome</keyword>
<dbReference type="GeneID" id="98149597"/>
<dbReference type="InterPro" id="IPR051678">
    <property type="entry name" value="AGP_Transferase"/>
</dbReference>
<dbReference type="Proteomes" id="UP001610432">
    <property type="component" value="Unassembled WGS sequence"/>
</dbReference>
<comment type="caution">
    <text evidence="1">The sequence shown here is derived from an EMBL/GenBank/DDBJ whole genome shotgun (WGS) entry which is preliminary data.</text>
</comment>
<dbReference type="RefSeq" id="XP_070883950.1">
    <property type="nucleotide sequence ID" value="XM_071034525.1"/>
</dbReference>
<protein>
    <recommendedName>
        <fullName evidence="3">Aminoglycoside phosphotransferase domain-containing protein</fullName>
    </recommendedName>
</protein>
<dbReference type="PANTHER" id="PTHR21310:SF37">
    <property type="entry name" value="AMINOGLYCOSIDE PHOSPHOTRANSFERASE DOMAIN-CONTAINING PROTEIN"/>
    <property type="match status" value="1"/>
</dbReference>
<accession>A0ABR4LKH5</accession>
<name>A0ABR4LKH5_9EURO</name>